<sequence length="257" mass="29629">MKIMIVDDEPIILGGIVAMVRECREDAWIEEASDGFEALEKLRTFRPDLLISDVNMPEMTGLELIEETKRQGYCDKYVILTGYDEFEYARQAVRLGVMDYLLKPVQEGELQSVIDRLGRHGESKEALSNRTDSNGSALTHAILEYIHLHYGRDLPLDEVAAHGGIHPNYLCAIMKRNIGKSFVHYLREYRMERAMTMFRDNPRVQIDKVAQSVGYEQPRHFYKVFKKSTGFTPGQFRDDCLKSMRGKRNEVSNPFVL</sequence>
<evidence type="ECO:0000256" key="4">
    <source>
        <dbReference type="ARBA" id="ARBA00023012"/>
    </source>
</evidence>
<dbReference type="PROSITE" id="PS01124">
    <property type="entry name" value="HTH_ARAC_FAMILY_2"/>
    <property type="match status" value="1"/>
</dbReference>
<dbReference type="GO" id="GO:0043565">
    <property type="term" value="F:sequence-specific DNA binding"/>
    <property type="evidence" value="ECO:0007669"/>
    <property type="project" value="InterPro"/>
</dbReference>
<dbReference type="SMART" id="SM00342">
    <property type="entry name" value="HTH_ARAC"/>
    <property type="match status" value="1"/>
</dbReference>
<comment type="subcellular location">
    <subcellularLocation>
        <location evidence="1">Cytoplasm</location>
    </subcellularLocation>
</comment>
<dbReference type="Proteomes" id="UP000502248">
    <property type="component" value="Chromosome"/>
</dbReference>
<gene>
    <name evidence="11" type="ORF">HH215_30695</name>
</gene>
<dbReference type="Gene3D" id="3.40.50.2300">
    <property type="match status" value="1"/>
</dbReference>
<feature type="modified residue" description="4-aspartylphosphate" evidence="8">
    <location>
        <position position="53"/>
    </location>
</feature>
<feature type="domain" description="HTH araC/xylS-type" evidence="9">
    <location>
        <begin position="140"/>
        <end position="239"/>
    </location>
</feature>
<dbReference type="SUPFAM" id="SSF46689">
    <property type="entry name" value="Homeodomain-like"/>
    <property type="match status" value="2"/>
</dbReference>
<evidence type="ECO:0000256" key="5">
    <source>
        <dbReference type="ARBA" id="ARBA00023015"/>
    </source>
</evidence>
<dbReference type="InterPro" id="IPR009057">
    <property type="entry name" value="Homeodomain-like_sf"/>
</dbReference>
<keyword evidence="12" id="KW-1185">Reference proteome</keyword>
<dbReference type="PANTHER" id="PTHR42713:SF3">
    <property type="entry name" value="TRANSCRIPTIONAL REGULATORY PROTEIN HPTR"/>
    <property type="match status" value="1"/>
</dbReference>
<evidence type="ECO:0000259" key="10">
    <source>
        <dbReference type="PROSITE" id="PS50110"/>
    </source>
</evidence>
<dbReference type="Gene3D" id="1.10.10.60">
    <property type="entry name" value="Homeodomain-like"/>
    <property type="match status" value="2"/>
</dbReference>
<reference evidence="11 12" key="1">
    <citation type="submission" date="2020-04" db="EMBL/GenBank/DDBJ databases">
        <title>Genome sequencing of novel species.</title>
        <authorList>
            <person name="Heo J."/>
            <person name="Kim S.-J."/>
            <person name="Kim J.-S."/>
            <person name="Hong S.-B."/>
            <person name="Kwon S.-W."/>
        </authorList>
    </citation>
    <scope>NUCLEOTIDE SEQUENCE [LARGE SCALE GENOMIC DNA]</scope>
    <source>
        <strain evidence="11 12">MFER-1</strain>
    </source>
</reference>
<dbReference type="CDD" id="cd17536">
    <property type="entry name" value="REC_YesN-like"/>
    <property type="match status" value="1"/>
</dbReference>
<evidence type="ECO:0000256" key="2">
    <source>
        <dbReference type="ARBA" id="ARBA00022490"/>
    </source>
</evidence>
<dbReference type="Pfam" id="PF00072">
    <property type="entry name" value="Response_reg"/>
    <property type="match status" value="1"/>
</dbReference>
<evidence type="ECO:0000256" key="1">
    <source>
        <dbReference type="ARBA" id="ARBA00004496"/>
    </source>
</evidence>
<dbReference type="Pfam" id="PF12833">
    <property type="entry name" value="HTH_18"/>
    <property type="match status" value="1"/>
</dbReference>
<dbReference type="InterPro" id="IPR001789">
    <property type="entry name" value="Sig_transdc_resp-reg_receiver"/>
</dbReference>
<dbReference type="KEGG" id="cheb:HH215_30695"/>
<evidence type="ECO:0000259" key="9">
    <source>
        <dbReference type="PROSITE" id="PS01124"/>
    </source>
</evidence>
<organism evidence="11 12">
    <name type="scientific">Cohnella herbarum</name>
    <dbReference type="NCBI Taxonomy" id="2728023"/>
    <lineage>
        <taxon>Bacteria</taxon>
        <taxon>Bacillati</taxon>
        <taxon>Bacillota</taxon>
        <taxon>Bacilli</taxon>
        <taxon>Bacillales</taxon>
        <taxon>Paenibacillaceae</taxon>
        <taxon>Cohnella</taxon>
    </lineage>
</organism>
<dbReference type="AlphaFoldDB" id="A0A7Z2VQ88"/>
<dbReference type="EMBL" id="CP051680">
    <property type="protein sequence ID" value="QJD87115.1"/>
    <property type="molecule type" value="Genomic_DNA"/>
</dbReference>
<keyword evidence="7" id="KW-0804">Transcription</keyword>
<accession>A0A7Z2VQ88</accession>
<evidence type="ECO:0000313" key="12">
    <source>
        <dbReference type="Proteomes" id="UP000502248"/>
    </source>
</evidence>
<dbReference type="PRINTS" id="PR00032">
    <property type="entry name" value="HTHARAC"/>
</dbReference>
<dbReference type="RefSeq" id="WP_169283361.1">
    <property type="nucleotide sequence ID" value="NZ_CP051680.1"/>
</dbReference>
<evidence type="ECO:0000313" key="11">
    <source>
        <dbReference type="EMBL" id="QJD87115.1"/>
    </source>
</evidence>
<name>A0A7Z2VQ88_9BACL</name>
<keyword evidence="5" id="KW-0805">Transcription regulation</keyword>
<keyword evidence="4" id="KW-0902">Two-component regulatory system</keyword>
<dbReference type="SMART" id="SM00448">
    <property type="entry name" value="REC"/>
    <property type="match status" value="1"/>
</dbReference>
<keyword evidence="2" id="KW-0963">Cytoplasm</keyword>
<dbReference type="GO" id="GO:0000160">
    <property type="term" value="P:phosphorelay signal transduction system"/>
    <property type="evidence" value="ECO:0007669"/>
    <property type="project" value="UniProtKB-KW"/>
</dbReference>
<dbReference type="InterPro" id="IPR020449">
    <property type="entry name" value="Tscrpt_reg_AraC-type_HTH"/>
</dbReference>
<dbReference type="SUPFAM" id="SSF52172">
    <property type="entry name" value="CheY-like"/>
    <property type="match status" value="1"/>
</dbReference>
<evidence type="ECO:0000256" key="8">
    <source>
        <dbReference type="PROSITE-ProRule" id="PRU00169"/>
    </source>
</evidence>
<dbReference type="PROSITE" id="PS50110">
    <property type="entry name" value="RESPONSE_REGULATORY"/>
    <property type="match status" value="1"/>
</dbReference>
<proteinExistence type="predicted"/>
<evidence type="ECO:0000256" key="7">
    <source>
        <dbReference type="ARBA" id="ARBA00023163"/>
    </source>
</evidence>
<dbReference type="GO" id="GO:0003700">
    <property type="term" value="F:DNA-binding transcription factor activity"/>
    <property type="evidence" value="ECO:0007669"/>
    <property type="project" value="InterPro"/>
</dbReference>
<keyword evidence="6" id="KW-0238">DNA-binding</keyword>
<keyword evidence="3 8" id="KW-0597">Phosphoprotein</keyword>
<dbReference type="InterPro" id="IPR018060">
    <property type="entry name" value="HTH_AraC"/>
</dbReference>
<protein>
    <submittedName>
        <fullName evidence="11">Response regulator</fullName>
    </submittedName>
</protein>
<dbReference type="InterPro" id="IPR051552">
    <property type="entry name" value="HptR"/>
</dbReference>
<dbReference type="PANTHER" id="PTHR42713">
    <property type="entry name" value="HISTIDINE KINASE-RELATED"/>
    <property type="match status" value="1"/>
</dbReference>
<evidence type="ECO:0000256" key="6">
    <source>
        <dbReference type="ARBA" id="ARBA00023125"/>
    </source>
</evidence>
<dbReference type="InterPro" id="IPR011006">
    <property type="entry name" value="CheY-like_superfamily"/>
</dbReference>
<feature type="domain" description="Response regulatory" evidence="10">
    <location>
        <begin position="2"/>
        <end position="118"/>
    </location>
</feature>
<evidence type="ECO:0000256" key="3">
    <source>
        <dbReference type="ARBA" id="ARBA00022553"/>
    </source>
</evidence>
<dbReference type="GO" id="GO:0005737">
    <property type="term" value="C:cytoplasm"/>
    <property type="evidence" value="ECO:0007669"/>
    <property type="project" value="UniProtKB-SubCell"/>
</dbReference>